<dbReference type="InterPro" id="IPR047887">
    <property type="entry name" value="ARHGAP20_PH"/>
</dbReference>
<dbReference type="Pfam" id="PF22286">
    <property type="entry name" value="RHG20_PH"/>
    <property type="match status" value="1"/>
</dbReference>
<keyword evidence="3" id="KW-1185">Reference proteome</keyword>
<evidence type="ECO:0000259" key="1">
    <source>
        <dbReference type="Pfam" id="PF22286"/>
    </source>
</evidence>
<sequence length="98" mass="10949">MDYPRIHTDGAFVFGDIMALHASSLRDTLPSGLIPLSPTLRKSLASAVTREQLSLQLGLPLSHAEPILHSPVVLTQGPRTTRRHLFLFRDWLVIAKQR</sequence>
<evidence type="ECO:0000313" key="3">
    <source>
        <dbReference type="Proteomes" id="UP001266305"/>
    </source>
</evidence>
<name>A0ABQ9VZQ6_SAGOE</name>
<dbReference type="Proteomes" id="UP001266305">
    <property type="component" value="Unassembled WGS sequence"/>
</dbReference>
<gene>
    <name evidence="2" type="ORF">P7K49_008881</name>
</gene>
<evidence type="ECO:0000313" key="2">
    <source>
        <dbReference type="EMBL" id="KAK2114615.1"/>
    </source>
</evidence>
<proteinExistence type="predicted"/>
<organism evidence="2 3">
    <name type="scientific">Saguinus oedipus</name>
    <name type="common">Cotton-top tamarin</name>
    <name type="synonym">Oedipomidas oedipus</name>
    <dbReference type="NCBI Taxonomy" id="9490"/>
    <lineage>
        <taxon>Eukaryota</taxon>
        <taxon>Metazoa</taxon>
        <taxon>Chordata</taxon>
        <taxon>Craniata</taxon>
        <taxon>Vertebrata</taxon>
        <taxon>Euteleostomi</taxon>
        <taxon>Mammalia</taxon>
        <taxon>Eutheria</taxon>
        <taxon>Euarchontoglires</taxon>
        <taxon>Primates</taxon>
        <taxon>Haplorrhini</taxon>
        <taxon>Platyrrhini</taxon>
        <taxon>Cebidae</taxon>
        <taxon>Callitrichinae</taxon>
        <taxon>Saguinus</taxon>
    </lineage>
</organism>
<protein>
    <recommendedName>
        <fullName evidence="1">ARHGAP20 PH domain-containing protein</fullName>
    </recommendedName>
</protein>
<accession>A0ABQ9VZQ6</accession>
<reference evidence="2 3" key="1">
    <citation type="submission" date="2023-05" db="EMBL/GenBank/DDBJ databases">
        <title>B98-5 Cell Line De Novo Hybrid Assembly: An Optical Mapping Approach.</title>
        <authorList>
            <person name="Kananen K."/>
            <person name="Auerbach J.A."/>
            <person name="Kautto E."/>
            <person name="Blachly J.S."/>
        </authorList>
    </citation>
    <scope>NUCLEOTIDE SEQUENCE [LARGE SCALE GENOMIC DNA]</scope>
    <source>
        <strain evidence="2">B95-8</strain>
        <tissue evidence="2">Cell line</tissue>
    </source>
</reference>
<comment type="caution">
    <text evidence="2">The sequence shown here is derived from an EMBL/GenBank/DDBJ whole genome shotgun (WGS) entry which is preliminary data.</text>
</comment>
<dbReference type="EMBL" id="JASSZA010000004">
    <property type="protein sequence ID" value="KAK2114615.1"/>
    <property type="molecule type" value="Genomic_DNA"/>
</dbReference>
<feature type="domain" description="ARHGAP20 PH" evidence="1">
    <location>
        <begin position="67"/>
        <end position="98"/>
    </location>
</feature>